<dbReference type="InterPro" id="IPR011041">
    <property type="entry name" value="Quinoprot_gluc/sorb_DH_b-prop"/>
</dbReference>
<feature type="transmembrane region" description="Helical" evidence="1">
    <location>
        <begin position="6"/>
        <end position="27"/>
    </location>
</feature>
<keyword evidence="1" id="KW-0472">Membrane</keyword>
<dbReference type="Proteomes" id="UP001222087">
    <property type="component" value="Chromosome"/>
</dbReference>
<evidence type="ECO:0000313" key="3">
    <source>
        <dbReference type="EMBL" id="WED42086.1"/>
    </source>
</evidence>
<accession>A0ABY8APA8</accession>
<name>A0ABY8APA8_9GAMM</name>
<evidence type="ECO:0000313" key="4">
    <source>
        <dbReference type="Proteomes" id="UP001222087"/>
    </source>
</evidence>
<keyword evidence="1" id="KW-0812">Transmembrane</keyword>
<evidence type="ECO:0000256" key="1">
    <source>
        <dbReference type="SAM" id="Phobius"/>
    </source>
</evidence>
<keyword evidence="4" id="KW-1185">Reference proteome</keyword>
<sequence length="382" mass="42641">MKKVKVTLLAVIIVIIVAVILGWWEFLGKRIDALPMTTPENSKKENSLLSANKPLVSVLAKQLEIPWAIDFLPDQQLLVTERPGRIRLIDLKKVNPSAQLLLEVNDVAAFGEGGLLGIAVHPNFQLNHYVYIYYTYQAEGHYFNKVVRFQLENNKLGKATTIIDKIPGASIHDGGRVRFGPDGYLYITTGDAQIPEEAQNLNSLAGKILRISDNGAIPPDNPFTNSAIYSYGHRNPQGIAWDEHGNLWATEHGQSQHDEINLIKPGKNYGWPMVTGKEKKEGTQAPILESGNTTWAPSGAEIFQGKLYFCGLRGRTLYGFNLQTRELKEYFAGKLGRLREIKLGPNKFFYLTTSNRDGRGVPSNDDDMIIVVNPEKMTADNH</sequence>
<dbReference type="InterPro" id="IPR011042">
    <property type="entry name" value="6-blade_b-propeller_TolB-like"/>
</dbReference>
<evidence type="ECO:0000259" key="2">
    <source>
        <dbReference type="Pfam" id="PF07995"/>
    </source>
</evidence>
<keyword evidence="1" id="KW-1133">Transmembrane helix</keyword>
<reference evidence="3 4" key="1">
    <citation type="submission" date="2023-02" db="EMBL/GenBank/DDBJ databases">
        <title>Genome Sequence of L. cardiaca H63T.</title>
        <authorList>
            <person name="Lopez A.E."/>
            <person name="Cianciotto N.P."/>
        </authorList>
    </citation>
    <scope>NUCLEOTIDE SEQUENCE [LARGE SCALE GENOMIC DNA]</scope>
    <source>
        <strain evidence="3 4">H63</strain>
    </source>
</reference>
<gene>
    <name evidence="3" type="ORF">PXX05_09080</name>
</gene>
<dbReference type="InterPro" id="IPR012938">
    <property type="entry name" value="Glc/Sorbosone_DH"/>
</dbReference>
<dbReference type="Gene3D" id="2.120.10.30">
    <property type="entry name" value="TolB, C-terminal domain"/>
    <property type="match status" value="1"/>
</dbReference>
<dbReference type="PANTHER" id="PTHR19328:SF13">
    <property type="entry name" value="HIPL1 PROTEIN"/>
    <property type="match status" value="1"/>
</dbReference>
<dbReference type="SUPFAM" id="SSF50952">
    <property type="entry name" value="Soluble quinoprotein glucose dehydrogenase"/>
    <property type="match status" value="1"/>
</dbReference>
<dbReference type="Pfam" id="PF07995">
    <property type="entry name" value="GSDH"/>
    <property type="match status" value="1"/>
</dbReference>
<organism evidence="3 4">
    <name type="scientific">Legionella cardiaca</name>
    <dbReference type="NCBI Taxonomy" id="1071983"/>
    <lineage>
        <taxon>Bacteria</taxon>
        <taxon>Pseudomonadati</taxon>
        <taxon>Pseudomonadota</taxon>
        <taxon>Gammaproteobacteria</taxon>
        <taxon>Legionellales</taxon>
        <taxon>Legionellaceae</taxon>
        <taxon>Legionella</taxon>
    </lineage>
</organism>
<dbReference type="RefSeq" id="WP_275087911.1">
    <property type="nucleotide sequence ID" value="NZ_CP119078.1"/>
</dbReference>
<dbReference type="PANTHER" id="PTHR19328">
    <property type="entry name" value="HEDGEHOG-INTERACTING PROTEIN"/>
    <property type="match status" value="1"/>
</dbReference>
<dbReference type="EMBL" id="CP119078">
    <property type="protein sequence ID" value="WED42086.1"/>
    <property type="molecule type" value="Genomic_DNA"/>
</dbReference>
<feature type="domain" description="Glucose/Sorbosone dehydrogenase" evidence="2">
    <location>
        <begin position="63"/>
        <end position="359"/>
    </location>
</feature>
<protein>
    <submittedName>
        <fullName evidence="3">PQQ-dependent sugar dehydrogenase</fullName>
    </submittedName>
</protein>
<proteinExistence type="predicted"/>